<evidence type="ECO:0000256" key="4">
    <source>
        <dbReference type="ARBA" id="ARBA00022968"/>
    </source>
</evidence>
<gene>
    <name evidence="8" type="primary">gb00378</name>
    <name evidence="8" type="ORF">PR202_gb00378</name>
</gene>
<keyword evidence="4" id="KW-0735">Signal-anchor</keyword>
<feature type="transmembrane region" description="Helical" evidence="7">
    <location>
        <begin position="21"/>
        <end position="44"/>
    </location>
</feature>
<feature type="compositionally biased region" description="Polar residues" evidence="6">
    <location>
        <begin position="196"/>
        <end position="230"/>
    </location>
</feature>
<dbReference type="GO" id="GO:0005802">
    <property type="term" value="C:trans-Golgi network"/>
    <property type="evidence" value="ECO:0007669"/>
    <property type="project" value="TreeGrafter"/>
</dbReference>
<evidence type="ECO:0000256" key="7">
    <source>
        <dbReference type="SAM" id="Phobius"/>
    </source>
</evidence>
<protein>
    <recommendedName>
        <fullName evidence="10">Methyltransferase PMT26</fullName>
    </recommendedName>
</protein>
<keyword evidence="7" id="KW-1133">Transmembrane helix</keyword>
<sequence>MPSFGRDRYQRLDGGGAGRKLSSFCSSATIVLFVALCLVGAWMMSSSSNIPVTTTAVSPPENKRSEAKVADDLSGAGDDAPAGTGGDAGGDSGTKDGGTQTADAGSSNDATTGGGEEVGGDTGQAVVAEGETASTKNQTFSDENGATEGGEVAKPEDPETEKNAAGHAKPEAIGDKDKVSKQSGQDASNDDDTGGQADSNIQNQEASTDVSSGFSTKNQTTFDDANNNGNMVDGDKPANEAAALNDDSAAGVVAKNGTSSVGQTEAVAFAVGDDTNNGTISQDAESGPPERDVVVVVISHDGETTRVPDAGGGITSTSTWKLCNTTAGADYIPCLDNDAAIKKLKTTKHYEHRERHCPSTPPTCLVPLPDGYRTPIPWPSSRDKIRYHNVPHTRLAAYKGHQNWVKVSGEHLTFPGGGTQFKHGAAHYIDVMQESLPPEVLAWGTRSRVALDVGCGVASFGGFLFDRDVLTMSFAPKDEHEAQVQFALERGIPAVSAVMGTLRLPFPGNVFDVVHCARCRVPWHIEGGKLLLEVNRLLRPGGVFIWSATPVYRKVPEDVEIWHAMAALTKSMCWEMVKRTSDTVDQTAMVVFKKPTTNDCYDNRNTTTMCEAADDQDAAWNVTLQACMHRVPVEASARGARWPAPWPDRLAAAPYWLREEQTGVYGKPAPADFAADGEHWRSVVQNSYLNGMGIDWKNVRNVMDMRAVYGGFAAALREMKVWVMNVVPIDSPDTLPIIYDRGLFGMYHDWCESFSTYPRSYDLLHADHLFSRIKSRCGGTLLPAMVEADRVLRPDGTLIVRDDKETVQEVQGLAKSLHWEVRMTVSMQGEELLCVRKTTWRPTQVEALIS</sequence>
<feature type="compositionally biased region" description="Polar residues" evidence="6">
    <location>
        <begin position="132"/>
        <end position="144"/>
    </location>
</feature>
<dbReference type="Gene3D" id="3.40.50.150">
    <property type="entry name" value="Vaccinia Virus protein VP39"/>
    <property type="match status" value="1"/>
</dbReference>
<name>A0AAV5DRE1_ELECO</name>
<feature type="region of interest" description="Disordered" evidence="6">
    <location>
        <begin position="51"/>
        <end position="239"/>
    </location>
</feature>
<evidence type="ECO:0008006" key="10">
    <source>
        <dbReference type="Google" id="ProtNLM"/>
    </source>
</evidence>
<dbReference type="Proteomes" id="UP001054889">
    <property type="component" value="Unassembled WGS sequence"/>
</dbReference>
<dbReference type="FunFam" id="3.40.50.150:FF:000148">
    <property type="entry name" value="Probable methyltransferase PMT25"/>
    <property type="match status" value="1"/>
</dbReference>
<dbReference type="CDD" id="cd02440">
    <property type="entry name" value="AdoMet_MTases"/>
    <property type="match status" value="1"/>
</dbReference>
<reference evidence="8" key="1">
    <citation type="journal article" date="2018" name="DNA Res.">
        <title>Multiple hybrid de novo genome assembly of finger millet, an orphan allotetraploid crop.</title>
        <authorList>
            <person name="Hatakeyama M."/>
            <person name="Aluri S."/>
            <person name="Balachadran M.T."/>
            <person name="Sivarajan S.R."/>
            <person name="Patrignani A."/>
            <person name="Gruter S."/>
            <person name="Poveda L."/>
            <person name="Shimizu-Inatsugi R."/>
            <person name="Baeten J."/>
            <person name="Francoijs K.J."/>
            <person name="Nataraja K.N."/>
            <person name="Reddy Y.A.N."/>
            <person name="Phadnis S."/>
            <person name="Ravikumar R.L."/>
            <person name="Schlapbach R."/>
            <person name="Sreeman S.M."/>
            <person name="Shimizu K.K."/>
        </authorList>
    </citation>
    <scope>NUCLEOTIDE SEQUENCE</scope>
</reference>
<dbReference type="GO" id="GO:0008168">
    <property type="term" value="F:methyltransferase activity"/>
    <property type="evidence" value="ECO:0007669"/>
    <property type="project" value="UniProtKB-KW"/>
</dbReference>
<dbReference type="PANTHER" id="PTHR10108">
    <property type="entry name" value="SAM-DEPENDENT METHYLTRANSFERASE"/>
    <property type="match status" value="1"/>
</dbReference>
<evidence type="ECO:0000256" key="2">
    <source>
        <dbReference type="ARBA" id="ARBA00008361"/>
    </source>
</evidence>
<dbReference type="GO" id="GO:0032259">
    <property type="term" value="P:methylation"/>
    <property type="evidence" value="ECO:0007669"/>
    <property type="project" value="UniProtKB-KW"/>
</dbReference>
<keyword evidence="7" id="KW-0472">Membrane</keyword>
<evidence type="ECO:0000313" key="8">
    <source>
        <dbReference type="EMBL" id="GJN13649.1"/>
    </source>
</evidence>
<accession>A0AAV5DRE1</accession>
<keyword evidence="7" id="KW-0812">Transmembrane</keyword>
<evidence type="ECO:0000313" key="9">
    <source>
        <dbReference type="Proteomes" id="UP001054889"/>
    </source>
</evidence>
<dbReference type="PANTHER" id="PTHR10108:SF1130">
    <property type="entry name" value="METHYLTRANSFERASE PMT26-RELATED"/>
    <property type="match status" value="1"/>
</dbReference>
<comment type="similarity">
    <text evidence="2">Belongs to the methyltransferase superfamily.</text>
</comment>
<keyword evidence="3" id="KW-0489">Methyltransferase</keyword>
<dbReference type="Pfam" id="PF03141">
    <property type="entry name" value="Methyltransf_29"/>
    <property type="match status" value="1"/>
</dbReference>
<dbReference type="AlphaFoldDB" id="A0AAV5DRE1"/>
<evidence type="ECO:0000256" key="3">
    <source>
        <dbReference type="ARBA" id="ARBA00022603"/>
    </source>
</evidence>
<feature type="compositionally biased region" description="Basic and acidic residues" evidence="6">
    <location>
        <begin position="61"/>
        <end position="71"/>
    </location>
</feature>
<dbReference type="GO" id="GO:0005768">
    <property type="term" value="C:endosome"/>
    <property type="evidence" value="ECO:0007669"/>
    <property type="project" value="TreeGrafter"/>
</dbReference>
<evidence type="ECO:0000256" key="1">
    <source>
        <dbReference type="ARBA" id="ARBA00004606"/>
    </source>
</evidence>
<comment type="subcellular location">
    <subcellularLocation>
        <location evidence="5">Endomembrane system</location>
        <topology evidence="5">Single-pass membrane protein</topology>
    </subcellularLocation>
    <subcellularLocation>
        <location evidence="1">Membrane</location>
        <topology evidence="1">Single-pass type II membrane protein</topology>
    </subcellularLocation>
</comment>
<proteinExistence type="inferred from homology"/>
<dbReference type="SUPFAM" id="SSF53335">
    <property type="entry name" value="S-adenosyl-L-methionine-dependent methyltransferases"/>
    <property type="match status" value="2"/>
</dbReference>
<evidence type="ECO:0000256" key="6">
    <source>
        <dbReference type="SAM" id="MobiDB-lite"/>
    </source>
</evidence>
<keyword evidence="9" id="KW-1185">Reference proteome</keyword>
<keyword evidence="3" id="KW-0808">Transferase</keyword>
<feature type="compositionally biased region" description="Gly residues" evidence="6">
    <location>
        <begin position="83"/>
        <end position="96"/>
    </location>
</feature>
<organism evidence="8 9">
    <name type="scientific">Eleusine coracana subsp. coracana</name>
    <dbReference type="NCBI Taxonomy" id="191504"/>
    <lineage>
        <taxon>Eukaryota</taxon>
        <taxon>Viridiplantae</taxon>
        <taxon>Streptophyta</taxon>
        <taxon>Embryophyta</taxon>
        <taxon>Tracheophyta</taxon>
        <taxon>Spermatophyta</taxon>
        <taxon>Magnoliopsida</taxon>
        <taxon>Liliopsida</taxon>
        <taxon>Poales</taxon>
        <taxon>Poaceae</taxon>
        <taxon>PACMAD clade</taxon>
        <taxon>Chloridoideae</taxon>
        <taxon>Cynodonteae</taxon>
        <taxon>Eleusininae</taxon>
        <taxon>Eleusine</taxon>
    </lineage>
</organism>
<comment type="caution">
    <text evidence="8">The sequence shown here is derived from an EMBL/GenBank/DDBJ whole genome shotgun (WGS) entry which is preliminary data.</text>
</comment>
<dbReference type="EMBL" id="BQKI01000071">
    <property type="protein sequence ID" value="GJN13649.1"/>
    <property type="molecule type" value="Genomic_DNA"/>
</dbReference>
<reference evidence="8" key="2">
    <citation type="submission" date="2021-12" db="EMBL/GenBank/DDBJ databases">
        <title>Resequencing data analysis of finger millet.</title>
        <authorList>
            <person name="Hatakeyama M."/>
            <person name="Aluri S."/>
            <person name="Balachadran M.T."/>
            <person name="Sivarajan S.R."/>
            <person name="Poveda L."/>
            <person name="Shimizu-Inatsugi R."/>
            <person name="Schlapbach R."/>
            <person name="Sreeman S.M."/>
            <person name="Shimizu K.K."/>
        </authorList>
    </citation>
    <scope>NUCLEOTIDE SEQUENCE</scope>
</reference>
<dbReference type="InterPro" id="IPR029063">
    <property type="entry name" value="SAM-dependent_MTases_sf"/>
</dbReference>
<feature type="compositionally biased region" description="Gly residues" evidence="6">
    <location>
        <begin position="112"/>
        <end position="122"/>
    </location>
</feature>
<feature type="compositionally biased region" description="Basic and acidic residues" evidence="6">
    <location>
        <begin position="151"/>
        <end position="180"/>
    </location>
</feature>
<dbReference type="InterPro" id="IPR004159">
    <property type="entry name" value="Put_SAM_MeTrfase"/>
</dbReference>
<evidence type="ECO:0000256" key="5">
    <source>
        <dbReference type="ARBA" id="ARBA00037847"/>
    </source>
</evidence>
<dbReference type="GO" id="GO:0016020">
    <property type="term" value="C:membrane"/>
    <property type="evidence" value="ECO:0007669"/>
    <property type="project" value="UniProtKB-SubCell"/>
</dbReference>